<evidence type="ECO:0000313" key="2">
    <source>
        <dbReference type="Proteomes" id="UP001064048"/>
    </source>
</evidence>
<sequence length="63" mass="6775">MAALARTSRGLRLCVCGEGGGGGPTCSKPWWGARGRGGARRRCARRRGRRGRPTCPGWPRPAR</sequence>
<name>A0ACC0JR44_CHOFU</name>
<accession>A0ACC0JR44</accession>
<proteinExistence type="predicted"/>
<evidence type="ECO:0000313" key="1">
    <source>
        <dbReference type="EMBL" id="KAI8426636.1"/>
    </source>
</evidence>
<dbReference type="EMBL" id="CM046108">
    <property type="protein sequence ID" value="KAI8426636.1"/>
    <property type="molecule type" value="Genomic_DNA"/>
</dbReference>
<keyword evidence="2" id="KW-1185">Reference proteome</keyword>
<protein>
    <submittedName>
        <fullName evidence="1">Uncharacterized protein</fullName>
    </submittedName>
</protein>
<organism evidence="1 2">
    <name type="scientific">Choristoneura fumiferana</name>
    <name type="common">Spruce budworm moth</name>
    <name type="synonym">Archips fumiferana</name>
    <dbReference type="NCBI Taxonomy" id="7141"/>
    <lineage>
        <taxon>Eukaryota</taxon>
        <taxon>Metazoa</taxon>
        <taxon>Ecdysozoa</taxon>
        <taxon>Arthropoda</taxon>
        <taxon>Hexapoda</taxon>
        <taxon>Insecta</taxon>
        <taxon>Pterygota</taxon>
        <taxon>Neoptera</taxon>
        <taxon>Endopterygota</taxon>
        <taxon>Lepidoptera</taxon>
        <taxon>Glossata</taxon>
        <taxon>Ditrysia</taxon>
        <taxon>Tortricoidea</taxon>
        <taxon>Tortricidae</taxon>
        <taxon>Tortricinae</taxon>
        <taxon>Choristoneura</taxon>
    </lineage>
</organism>
<comment type="caution">
    <text evidence="1">The sequence shown here is derived from an EMBL/GenBank/DDBJ whole genome shotgun (WGS) entry which is preliminary data.</text>
</comment>
<dbReference type="Proteomes" id="UP001064048">
    <property type="component" value="Chromosome 8"/>
</dbReference>
<gene>
    <name evidence="1" type="ORF">MSG28_005411</name>
</gene>
<reference evidence="1 2" key="1">
    <citation type="journal article" date="2022" name="Genome Biol. Evol.">
        <title>The Spruce Budworm Genome: Reconstructing the Evolutionary History of Antifreeze Proteins.</title>
        <authorList>
            <person name="Beliveau C."/>
            <person name="Gagne P."/>
            <person name="Picq S."/>
            <person name="Vernygora O."/>
            <person name="Keeling C.I."/>
            <person name="Pinkney K."/>
            <person name="Doucet D."/>
            <person name="Wen F."/>
            <person name="Johnston J.S."/>
            <person name="Maaroufi H."/>
            <person name="Boyle B."/>
            <person name="Laroche J."/>
            <person name="Dewar K."/>
            <person name="Juretic N."/>
            <person name="Blackburn G."/>
            <person name="Nisole A."/>
            <person name="Brunet B."/>
            <person name="Brandao M."/>
            <person name="Lumley L."/>
            <person name="Duan J."/>
            <person name="Quan G."/>
            <person name="Lucarotti C.J."/>
            <person name="Roe A.D."/>
            <person name="Sperling F.A.H."/>
            <person name="Levesque R.C."/>
            <person name="Cusson M."/>
        </authorList>
    </citation>
    <scope>NUCLEOTIDE SEQUENCE [LARGE SCALE GENOMIC DNA]</scope>
    <source>
        <strain evidence="1">Glfc:IPQL:Cfum</strain>
    </source>
</reference>